<name>A0ABU9BVN2_9BURK</name>
<gene>
    <name evidence="2" type="ORF">AACH06_24110</name>
</gene>
<protein>
    <submittedName>
        <fullName evidence="2">NfeD family protein</fullName>
    </submittedName>
</protein>
<keyword evidence="1" id="KW-1133">Transmembrane helix</keyword>
<keyword evidence="1" id="KW-0812">Transmembrane</keyword>
<organism evidence="2 3">
    <name type="scientific">Ideonella lacteola</name>
    <dbReference type="NCBI Taxonomy" id="2984193"/>
    <lineage>
        <taxon>Bacteria</taxon>
        <taxon>Pseudomonadati</taxon>
        <taxon>Pseudomonadota</taxon>
        <taxon>Betaproteobacteria</taxon>
        <taxon>Burkholderiales</taxon>
        <taxon>Sphaerotilaceae</taxon>
        <taxon>Ideonella</taxon>
    </lineage>
</organism>
<dbReference type="Proteomes" id="UP001371218">
    <property type="component" value="Unassembled WGS sequence"/>
</dbReference>
<evidence type="ECO:0000313" key="3">
    <source>
        <dbReference type="Proteomes" id="UP001371218"/>
    </source>
</evidence>
<proteinExistence type="predicted"/>
<feature type="transmembrane region" description="Helical" evidence="1">
    <location>
        <begin position="46"/>
        <end position="66"/>
    </location>
</feature>
<accession>A0ABU9BVN2</accession>
<keyword evidence="3" id="KW-1185">Reference proteome</keyword>
<reference evidence="2 3" key="1">
    <citation type="submission" date="2024-04" db="EMBL/GenBank/DDBJ databases">
        <title>Novel species of the genus Ideonella isolated from streams.</title>
        <authorList>
            <person name="Lu H."/>
        </authorList>
    </citation>
    <scope>NUCLEOTIDE SEQUENCE [LARGE SCALE GENOMIC DNA]</scope>
    <source>
        <strain evidence="2 3">DXS29W</strain>
    </source>
</reference>
<feature type="transmembrane region" description="Helical" evidence="1">
    <location>
        <begin position="7"/>
        <end position="40"/>
    </location>
</feature>
<dbReference type="EMBL" id="JBBUTG010000023">
    <property type="protein sequence ID" value="MEK8033921.1"/>
    <property type="molecule type" value="Genomic_DNA"/>
</dbReference>
<sequence length="145" mass="15236">MSWDLSTAWWVTTGALVALELVTGTFYLLMVAIGTAAGALAAHAGLGFPGQLLIAAALGGASVALWHRRREQQPAGPRAAENPDLNLDVGSRVQVGAWDADQHARVTHRGAAWSARYAGTDAPSPGEHIIVAVEGTQLLLDRAHR</sequence>
<evidence type="ECO:0000313" key="2">
    <source>
        <dbReference type="EMBL" id="MEK8033921.1"/>
    </source>
</evidence>
<keyword evidence="1" id="KW-0472">Membrane</keyword>
<comment type="caution">
    <text evidence="2">The sequence shown here is derived from an EMBL/GenBank/DDBJ whole genome shotgun (WGS) entry which is preliminary data.</text>
</comment>
<evidence type="ECO:0000256" key="1">
    <source>
        <dbReference type="SAM" id="Phobius"/>
    </source>
</evidence>
<dbReference type="RefSeq" id="WP_341428346.1">
    <property type="nucleotide sequence ID" value="NZ_JBBUTG010000023.1"/>
</dbReference>